<dbReference type="Proteomes" id="UP000281098">
    <property type="component" value="Unassembled WGS sequence"/>
</dbReference>
<comment type="caution">
    <text evidence="1">The sequence shown here is derived from an EMBL/GenBank/DDBJ whole genome shotgun (WGS) entry which is preliminary data.</text>
</comment>
<evidence type="ECO:0000313" key="1">
    <source>
        <dbReference type="EMBL" id="RQY93798.1"/>
    </source>
</evidence>
<name>A0ABX9YR92_9BURK</name>
<dbReference type="EMBL" id="QTPM01000012">
    <property type="protein sequence ID" value="RQY93798.1"/>
    <property type="molecule type" value="Genomic_DNA"/>
</dbReference>
<gene>
    <name evidence="1" type="ORF">DF017_12225</name>
</gene>
<protein>
    <submittedName>
        <fullName evidence="1">Uncharacterized protein</fullName>
    </submittedName>
</protein>
<reference evidence="1 2" key="1">
    <citation type="submission" date="2018-08" db="EMBL/GenBank/DDBJ databases">
        <title>Comparative analysis of Burkholderia isolates from Puerto Rico.</title>
        <authorList>
            <person name="Hall C."/>
            <person name="Sahl J."/>
            <person name="Wagner D."/>
        </authorList>
    </citation>
    <scope>NUCLEOTIDE SEQUENCE [LARGE SCALE GENOMIC DNA]</scope>
    <source>
        <strain evidence="1 2">Bp8966</strain>
    </source>
</reference>
<sequence length="337" mass="38312">MSQFLADQIDQLDLALDQLAMKDRNFDRFALMLIDNVVELTLHQHAQDISTDAIMYPPDDRPRFPPANVAEALGPRFDGKVRLARDAGLVSDDLARTIKYLHGFRNTAYHRGARHEGILHALSAFYARVACQLMQRYRPMFWPSSSADRISHRVVKYLGSSNLAWSPETYKNAWERLADVAAQLGDTLIADLSADMTATIDWANKRLVEMADYPTPVSKSLDQVVIDCQVWPTAFSTLGEKYASEHGGPAPMSPDYIAWITQHFPWPQPTNPIPSWQKRLTALRNEKNAHAALQRYCEFMQQTETLRAQIDTAADQLEAYIQMQVDNAYLEEQSRMP</sequence>
<proteinExistence type="predicted"/>
<dbReference type="RefSeq" id="WP_124759569.1">
    <property type="nucleotide sequence ID" value="NZ_QTPM01000012.1"/>
</dbReference>
<evidence type="ECO:0000313" key="2">
    <source>
        <dbReference type="Proteomes" id="UP000281098"/>
    </source>
</evidence>
<keyword evidence="2" id="KW-1185">Reference proteome</keyword>
<accession>A0ABX9YR92</accession>
<organism evidence="1 2">
    <name type="scientific">Burkholderia stagnalis</name>
    <dbReference type="NCBI Taxonomy" id="1503054"/>
    <lineage>
        <taxon>Bacteria</taxon>
        <taxon>Pseudomonadati</taxon>
        <taxon>Pseudomonadota</taxon>
        <taxon>Betaproteobacteria</taxon>
        <taxon>Burkholderiales</taxon>
        <taxon>Burkholderiaceae</taxon>
        <taxon>Burkholderia</taxon>
        <taxon>Burkholderia cepacia complex</taxon>
    </lineage>
</organism>